<feature type="domain" description="PpiC" evidence="13">
    <location>
        <begin position="282"/>
        <end position="383"/>
    </location>
</feature>
<sequence>MIRILQQDNRYTKIVFAVIIGFAVVTMVITLVPGIFDNVGSGAGSDVYATVHDPNPLGRITSESVPVKQSEVTALAQRQLTQQRLPPFLLPYMEQRAGQILVQRAILKREADRLNLQVSDADLARELKTGPFAQYIFPNGEYIGDDKYMSFVQTAFGTTRSDFESKVKDDMELTRLQALITGGVTVSDNAVREAYKQQGTKVKFDYAVISAEDLAKGINPSESDLQDFFKKNAARYATAVPETRKIAYFTFDASNLPGGKPQVTDADLQTYYNAHKDQFQVKEQVKVRHILIAAPAGDAAKDAAAKAKAADILKQIKAGGNFAELAAKNSDDPGSKAQGGELGWLDRGKTVPEFDKTAFDLQPGQTSDLVKTQFGYHIIQTEEKKTAHLRTLDEVKAEITPIVEQTKFGAAEQAFAKQLSDEAAKNGLDKTAAAHNLHAGTTDFVAKDGVIPALADSSALLTAAFTAPKGAAPQSTATGDGFAIFQVTDVKPAHAPEFAAYHDKLVADFKEQQAPQLLNQQLAKLDDRAKVLNDLRKAAAEMNIPVKSSDLVGRDGQVPDVGSMAGQGSVAFSLDKGAISAPINEGRVGIVLTVTDKQEPSTDDIAKNFAATKDQLLNDQHEEIFKVYLGNLTDTYEKKGAVKYTKKQPAPGASPFGS</sequence>
<dbReference type="PANTHER" id="PTHR47529:SF1">
    <property type="entry name" value="PERIPLASMIC CHAPERONE PPID"/>
    <property type="match status" value="1"/>
</dbReference>
<keyword evidence="6 12" id="KW-0472">Membrane</keyword>
<dbReference type="Pfam" id="PF13624">
    <property type="entry name" value="SurA_N_3"/>
    <property type="match status" value="1"/>
</dbReference>
<comment type="similarity">
    <text evidence="8">Belongs to the PpiD chaperone family.</text>
</comment>
<evidence type="ECO:0000256" key="12">
    <source>
        <dbReference type="SAM" id="Phobius"/>
    </source>
</evidence>
<dbReference type="InterPro" id="IPR052029">
    <property type="entry name" value="PpiD_chaperone"/>
</dbReference>
<dbReference type="OrthoDB" id="14196at2"/>
<evidence type="ECO:0000256" key="2">
    <source>
        <dbReference type="ARBA" id="ARBA00022475"/>
    </source>
</evidence>
<evidence type="ECO:0000256" key="1">
    <source>
        <dbReference type="ARBA" id="ARBA00004382"/>
    </source>
</evidence>
<keyword evidence="4 12" id="KW-0812">Transmembrane</keyword>
<evidence type="ECO:0000259" key="13">
    <source>
        <dbReference type="PROSITE" id="PS50198"/>
    </source>
</evidence>
<dbReference type="SUPFAM" id="SSF109998">
    <property type="entry name" value="Triger factor/SurA peptide-binding domain-like"/>
    <property type="match status" value="2"/>
</dbReference>
<dbReference type="RefSeq" id="WP_089839633.1">
    <property type="nucleotide sequence ID" value="NZ_FOZL01000001.1"/>
</dbReference>
<accession>A0A1I6MII4</accession>
<dbReference type="EMBL" id="FOZL01000001">
    <property type="protein sequence ID" value="SFS15536.1"/>
    <property type="molecule type" value="Genomic_DNA"/>
</dbReference>
<dbReference type="STRING" id="474950.SAMN05421771_2729"/>
<dbReference type="InterPro" id="IPR023058">
    <property type="entry name" value="PPIase_PpiC_CS"/>
</dbReference>
<dbReference type="PROSITE" id="PS01096">
    <property type="entry name" value="PPIC_PPIASE_1"/>
    <property type="match status" value="1"/>
</dbReference>
<evidence type="ECO:0000256" key="4">
    <source>
        <dbReference type="ARBA" id="ARBA00022692"/>
    </source>
</evidence>
<evidence type="ECO:0000256" key="6">
    <source>
        <dbReference type="ARBA" id="ARBA00023136"/>
    </source>
</evidence>
<keyword evidence="5 12" id="KW-1133">Transmembrane helix</keyword>
<dbReference type="GO" id="GO:0003755">
    <property type="term" value="F:peptidyl-prolyl cis-trans isomerase activity"/>
    <property type="evidence" value="ECO:0007669"/>
    <property type="project" value="UniProtKB-KW"/>
</dbReference>
<comment type="subcellular location">
    <subcellularLocation>
        <location evidence="1">Cell inner membrane</location>
        <topology evidence="1">Single-pass type II membrane protein</topology>
        <orientation evidence="1">Periplasmic side</orientation>
    </subcellularLocation>
</comment>
<dbReference type="Gene3D" id="3.10.50.40">
    <property type="match status" value="1"/>
</dbReference>
<evidence type="ECO:0000256" key="8">
    <source>
        <dbReference type="ARBA" id="ARBA00038408"/>
    </source>
</evidence>
<gene>
    <name evidence="14" type="ORF">SAMN05421771_2729</name>
</gene>
<dbReference type="InterPro" id="IPR046357">
    <property type="entry name" value="PPIase_dom_sf"/>
</dbReference>
<protein>
    <recommendedName>
        <fullName evidence="9">Periplasmic chaperone PpiD</fullName>
    </recommendedName>
    <alternativeName>
        <fullName evidence="10">Periplasmic folding chaperone</fullName>
    </alternativeName>
</protein>
<keyword evidence="3" id="KW-0997">Cell inner membrane</keyword>
<organism evidence="14 15">
    <name type="scientific">Granulicella pectinivorans</name>
    <dbReference type="NCBI Taxonomy" id="474950"/>
    <lineage>
        <taxon>Bacteria</taxon>
        <taxon>Pseudomonadati</taxon>
        <taxon>Acidobacteriota</taxon>
        <taxon>Terriglobia</taxon>
        <taxon>Terriglobales</taxon>
        <taxon>Acidobacteriaceae</taxon>
        <taxon>Granulicella</taxon>
    </lineage>
</organism>
<dbReference type="PROSITE" id="PS50198">
    <property type="entry name" value="PPIC_PPIASE_2"/>
    <property type="match status" value="1"/>
</dbReference>
<dbReference type="SUPFAM" id="SSF54534">
    <property type="entry name" value="FKBP-like"/>
    <property type="match status" value="1"/>
</dbReference>
<evidence type="ECO:0000256" key="10">
    <source>
        <dbReference type="ARBA" id="ARBA00042775"/>
    </source>
</evidence>
<keyword evidence="7" id="KW-0143">Chaperone</keyword>
<dbReference type="Proteomes" id="UP000199024">
    <property type="component" value="Unassembled WGS sequence"/>
</dbReference>
<evidence type="ECO:0000313" key="14">
    <source>
        <dbReference type="EMBL" id="SFS15536.1"/>
    </source>
</evidence>
<dbReference type="Gene3D" id="1.10.4030.10">
    <property type="entry name" value="Porin chaperone SurA, peptide-binding domain"/>
    <property type="match status" value="1"/>
</dbReference>
<keyword evidence="11" id="KW-0697">Rotamase</keyword>
<evidence type="ECO:0000256" key="11">
    <source>
        <dbReference type="PROSITE-ProRule" id="PRU00278"/>
    </source>
</evidence>
<evidence type="ECO:0000256" key="3">
    <source>
        <dbReference type="ARBA" id="ARBA00022519"/>
    </source>
</evidence>
<dbReference type="Pfam" id="PF13616">
    <property type="entry name" value="Rotamase_3"/>
    <property type="match status" value="1"/>
</dbReference>
<dbReference type="Pfam" id="PF13145">
    <property type="entry name" value="Rotamase_2"/>
    <property type="match status" value="1"/>
</dbReference>
<evidence type="ECO:0000256" key="7">
    <source>
        <dbReference type="ARBA" id="ARBA00023186"/>
    </source>
</evidence>
<dbReference type="AlphaFoldDB" id="A0A1I6MII4"/>
<evidence type="ECO:0000256" key="5">
    <source>
        <dbReference type="ARBA" id="ARBA00022989"/>
    </source>
</evidence>
<name>A0A1I6MII4_9BACT</name>
<dbReference type="InterPro" id="IPR027304">
    <property type="entry name" value="Trigger_fact/SurA_dom_sf"/>
</dbReference>
<reference evidence="14 15" key="1">
    <citation type="submission" date="2016-10" db="EMBL/GenBank/DDBJ databases">
        <authorList>
            <person name="de Groot N.N."/>
        </authorList>
    </citation>
    <scope>NUCLEOTIDE SEQUENCE [LARGE SCALE GENOMIC DNA]</scope>
    <source>
        <strain evidence="14 15">DSM 21001</strain>
    </source>
</reference>
<evidence type="ECO:0000256" key="9">
    <source>
        <dbReference type="ARBA" id="ARBA00040743"/>
    </source>
</evidence>
<feature type="transmembrane region" description="Helical" evidence="12">
    <location>
        <begin position="12"/>
        <end position="36"/>
    </location>
</feature>
<dbReference type="GO" id="GO:0005886">
    <property type="term" value="C:plasma membrane"/>
    <property type="evidence" value="ECO:0007669"/>
    <property type="project" value="UniProtKB-SubCell"/>
</dbReference>
<keyword evidence="11 14" id="KW-0413">Isomerase</keyword>
<dbReference type="PANTHER" id="PTHR47529">
    <property type="entry name" value="PEPTIDYL-PROLYL CIS-TRANS ISOMERASE D"/>
    <property type="match status" value="1"/>
</dbReference>
<dbReference type="InterPro" id="IPR000297">
    <property type="entry name" value="PPIase_PpiC"/>
</dbReference>
<keyword evidence="2" id="KW-1003">Cell membrane</keyword>
<proteinExistence type="inferred from homology"/>
<evidence type="ECO:0000313" key="15">
    <source>
        <dbReference type="Proteomes" id="UP000199024"/>
    </source>
</evidence>
<keyword evidence="15" id="KW-1185">Reference proteome</keyword>